<proteinExistence type="predicted"/>
<dbReference type="InterPro" id="IPR020449">
    <property type="entry name" value="Tscrpt_reg_AraC-type_HTH"/>
</dbReference>
<dbReference type="Proteomes" id="UP001597083">
    <property type="component" value="Unassembled WGS sequence"/>
</dbReference>
<dbReference type="PROSITE" id="PS01124">
    <property type="entry name" value="HTH_ARAC_FAMILY_2"/>
    <property type="match status" value="1"/>
</dbReference>
<dbReference type="SUPFAM" id="SSF46689">
    <property type="entry name" value="Homeodomain-like"/>
    <property type="match status" value="1"/>
</dbReference>
<sequence length="38" mass="4338">MADIAYRVGLSSQSHLTTAFRRVYGTTPDAYRRAHLVR</sequence>
<dbReference type="EMBL" id="JBHTIR010003549">
    <property type="protein sequence ID" value="MFD0855387.1"/>
    <property type="molecule type" value="Genomic_DNA"/>
</dbReference>
<evidence type="ECO:0000313" key="6">
    <source>
        <dbReference type="Proteomes" id="UP001597083"/>
    </source>
</evidence>
<keyword evidence="6" id="KW-1185">Reference proteome</keyword>
<reference evidence="6" key="1">
    <citation type="journal article" date="2019" name="Int. J. Syst. Evol. Microbiol.">
        <title>The Global Catalogue of Microorganisms (GCM) 10K type strain sequencing project: providing services to taxonomists for standard genome sequencing and annotation.</title>
        <authorList>
            <consortium name="The Broad Institute Genomics Platform"/>
            <consortium name="The Broad Institute Genome Sequencing Center for Infectious Disease"/>
            <person name="Wu L."/>
            <person name="Ma J."/>
        </authorList>
    </citation>
    <scope>NUCLEOTIDE SEQUENCE [LARGE SCALE GENOMIC DNA]</scope>
    <source>
        <strain evidence="6">JCM 31696</strain>
    </source>
</reference>
<dbReference type="InterPro" id="IPR009057">
    <property type="entry name" value="Homeodomain-like_sf"/>
</dbReference>
<keyword evidence="2" id="KW-0238">DNA-binding</keyword>
<evidence type="ECO:0000313" key="5">
    <source>
        <dbReference type="EMBL" id="MFD0855387.1"/>
    </source>
</evidence>
<feature type="domain" description="HTH araC/xylS-type" evidence="4">
    <location>
        <begin position="1"/>
        <end position="34"/>
    </location>
</feature>
<evidence type="ECO:0000259" key="4">
    <source>
        <dbReference type="PROSITE" id="PS01124"/>
    </source>
</evidence>
<name>A0ABW3CN45_9ACTN</name>
<evidence type="ECO:0000256" key="2">
    <source>
        <dbReference type="ARBA" id="ARBA00023125"/>
    </source>
</evidence>
<dbReference type="PRINTS" id="PR00032">
    <property type="entry name" value="HTHARAC"/>
</dbReference>
<keyword evidence="3" id="KW-0804">Transcription</keyword>
<evidence type="ECO:0000256" key="3">
    <source>
        <dbReference type="ARBA" id="ARBA00023163"/>
    </source>
</evidence>
<protein>
    <submittedName>
        <fullName evidence="5">AraC family transcriptional regulator</fullName>
    </submittedName>
</protein>
<accession>A0ABW3CN45</accession>
<dbReference type="Gene3D" id="1.10.10.60">
    <property type="entry name" value="Homeodomain-like"/>
    <property type="match status" value="1"/>
</dbReference>
<evidence type="ECO:0000256" key="1">
    <source>
        <dbReference type="ARBA" id="ARBA00023015"/>
    </source>
</evidence>
<keyword evidence="1" id="KW-0805">Transcription regulation</keyword>
<gene>
    <name evidence="5" type="ORF">ACFQ07_24310</name>
</gene>
<organism evidence="5 6">
    <name type="scientific">Actinomadura adrarensis</name>
    <dbReference type="NCBI Taxonomy" id="1819600"/>
    <lineage>
        <taxon>Bacteria</taxon>
        <taxon>Bacillati</taxon>
        <taxon>Actinomycetota</taxon>
        <taxon>Actinomycetes</taxon>
        <taxon>Streptosporangiales</taxon>
        <taxon>Thermomonosporaceae</taxon>
        <taxon>Actinomadura</taxon>
    </lineage>
</organism>
<comment type="caution">
    <text evidence="5">The sequence shown here is derived from an EMBL/GenBank/DDBJ whole genome shotgun (WGS) entry which is preliminary data.</text>
</comment>
<dbReference type="Pfam" id="PF00165">
    <property type="entry name" value="HTH_AraC"/>
    <property type="match status" value="1"/>
</dbReference>
<dbReference type="InterPro" id="IPR018060">
    <property type="entry name" value="HTH_AraC"/>
</dbReference>